<dbReference type="RefSeq" id="WP_076399239.1">
    <property type="nucleotide sequence ID" value="NZ_FTOA01000002.1"/>
</dbReference>
<name>A0A1N7JLA1_9PROT</name>
<proteinExistence type="predicted"/>
<evidence type="ECO:0000313" key="2">
    <source>
        <dbReference type="Proteomes" id="UP000185678"/>
    </source>
</evidence>
<evidence type="ECO:0000313" key="1">
    <source>
        <dbReference type="EMBL" id="SIS50119.1"/>
    </source>
</evidence>
<dbReference type="SUPFAM" id="SSF46689">
    <property type="entry name" value="Homeodomain-like"/>
    <property type="match status" value="1"/>
</dbReference>
<dbReference type="OrthoDB" id="7866342at2"/>
<reference evidence="1 2" key="1">
    <citation type="submission" date="2017-01" db="EMBL/GenBank/DDBJ databases">
        <authorList>
            <person name="Mah S.A."/>
            <person name="Swanson W.J."/>
            <person name="Moy G.W."/>
            <person name="Vacquier V.D."/>
        </authorList>
    </citation>
    <scope>NUCLEOTIDE SEQUENCE [LARGE SCALE GENOMIC DNA]</scope>
    <source>
        <strain evidence="1 2">DSM 11589</strain>
    </source>
</reference>
<dbReference type="InterPro" id="IPR009057">
    <property type="entry name" value="Homeodomain-like_sf"/>
</dbReference>
<sequence length="120" mass="12669">MISPSLPALLAELADAIGLPAALAIAHNRGGQMVYIPQPDHLPDSHWLVETVGMDAARTVAAHLGGGCHLIPLGPTGTRATIKTAITDSLQRGLSITQIVAETGVSRRTVERHRATLRQK</sequence>
<dbReference type="EMBL" id="FTOA01000002">
    <property type="protein sequence ID" value="SIS50119.1"/>
    <property type="molecule type" value="Genomic_DNA"/>
</dbReference>
<dbReference type="STRING" id="80876.SAMN05421779_102367"/>
<keyword evidence="2" id="KW-1185">Reference proteome</keyword>
<gene>
    <name evidence="1" type="ORF">SAMN05421779_102367</name>
</gene>
<dbReference type="AlphaFoldDB" id="A0A1N7JLA1"/>
<organism evidence="1 2">
    <name type="scientific">Insolitispirillum peregrinum</name>
    <dbReference type="NCBI Taxonomy" id="80876"/>
    <lineage>
        <taxon>Bacteria</taxon>
        <taxon>Pseudomonadati</taxon>
        <taxon>Pseudomonadota</taxon>
        <taxon>Alphaproteobacteria</taxon>
        <taxon>Rhodospirillales</taxon>
        <taxon>Novispirillaceae</taxon>
        <taxon>Insolitispirillum</taxon>
    </lineage>
</organism>
<evidence type="ECO:0008006" key="3">
    <source>
        <dbReference type="Google" id="ProtNLM"/>
    </source>
</evidence>
<dbReference type="Gene3D" id="1.10.10.60">
    <property type="entry name" value="Homeodomain-like"/>
    <property type="match status" value="1"/>
</dbReference>
<accession>A0A1N7JLA1</accession>
<protein>
    <recommendedName>
        <fullName evidence="3">Homeodomain-like domain-containing protein</fullName>
    </recommendedName>
</protein>
<dbReference type="Proteomes" id="UP000185678">
    <property type="component" value="Unassembled WGS sequence"/>
</dbReference>